<dbReference type="RefSeq" id="WP_066179052.1">
    <property type="nucleotide sequence ID" value="NZ_LDIR01000001.1"/>
</dbReference>
<dbReference type="Pfam" id="PF07724">
    <property type="entry name" value="AAA_2"/>
    <property type="match status" value="1"/>
</dbReference>
<keyword evidence="7" id="KW-0378">Hydrolase</keyword>
<dbReference type="GO" id="GO:0008233">
    <property type="term" value="F:peptidase activity"/>
    <property type="evidence" value="ECO:0007669"/>
    <property type="project" value="UniProtKB-KW"/>
</dbReference>
<keyword evidence="2" id="KW-0547">Nucleotide-binding</keyword>
<dbReference type="InterPro" id="IPR003593">
    <property type="entry name" value="AAA+_ATPase"/>
</dbReference>
<dbReference type="PANTHER" id="PTHR11638:SF111">
    <property type="entry name" value="ATP-DEPENDENT CLP PROTEASE ATP-BINDING SUBUNIT CLPA"/>
    <property type="match status" value="1"/>
</dbReference>
<dbReference type="Proteomes" id="UP000093159">
    <property type="component" value="Unassembled WGS sequence"/>
</dbReference>
<dbReference type="Gene3D" id="1.10.8.60">
    <property type="match status" value="1"/>
</dbReference>
<dbReference type="GO" id="GO:0005524">
    <property type="term" value="F:ATP binding"/>
    <property type="evidence" value="ECO:0007669"/>
    <property type="project" value="UniProtKB-KW"/>
</dbReference>
<dbReference type="InterPro" id="IPR001270">
    <property type="entry name" value="ClpA/B"/>
</dbReference>
<evidence type="ECO:0000256" key="1">
    <source>
        <dbReference type="ARBA" id="ARBA00017574"/>
    </source>
</evidence>
<feature type="domain" description="AAA+ ATPase" evidence="5">
    <location>
        <begin position="47"/>
        <end position="192"/>
    </location>
</feature>
<dbReference type="SMART" id="SM01086">
    <property type="entry name" value="ClpB_D2-small"/>
    <property type="match status" value="1"/>
</dbReference>
<dbReference type="CDD" id="cd19499">
    <property type="entry name" value="RecA-like_ClpB_Hsp104-like"/>
    <property type="match status" value="1"/>
</dbReference>
<dbReference type="EMBL" id="LDIR01000001">
    <property type="protein sequence ID" value="OCL93448.1"/>
    <property type="molecule type" value="Genomic_DNA"/>
</dbReference>
<dbReference type="InterPro" id="IPR027417">
    <property type="entry name" value="P-loop_NTPase"/>
</dbReference>
<evidence type="ECO:0000313" key="8">
    <source>
        <dbReference type="Proteomes" id="UP000093159"/>
    </source>
</evidence>
<accession>A0ABX2YF70</accession>
<sequence>MKLKSQSIISRLEQNLKSKIFGQDHAINKITDVLKVNSLGLGDDNKPIGSFLFTGPTGVGKTELAIQLAKELNMHFKRFDMSEYSEKYSIKNFIGGDAGLVGYDEGGLLVNYMQEYPRSVILFDEIEKAHKDVMNIFLQVLDYGHLTSTKGEEVFLHDCIIIFTSNLGVSTQQLRKTMGYISSFVLEDDFDDENELNTYLKPEFRGRMDCIIPFNHLDKRMISLIIDKNINELVNKLNKYSLTIEISDELKKSIIDNLSVDNLGARSIAKIFRENIKTLIADEIINRKITFKSNIKICINDNTNEIYLEIESNHSLNKTNEIVNLNEEESPWFADAIEAQEFAKQNPKTIITRSPCGNGYIAKHI</sequence>
<dbReference type="PANTHER" id="PTHR11638">
    <property type="entry name" value="ATP-DEPENDENT CLP PROTEASE"/>
    <property type="match status" value="1"/>
</dbReference>
<dbReference type="InterPro" id="IPR050130">
    <property type="entry name" value="ClpA_ClpB"/>
</dbReference>
<evidence type="ECO:0000313" key="7">
    <source>
        <dbReference type="EMBL" id="OCL93448.1"/>
    </source>
</evidence>
<dbReference type="PRINTS" id="PR00300">
    <property type="entry name" value="CLPPROTEASEA"/>
</dbReference>
<dbReference type="InterPro" id="IPR019489">
    <property type="entry name" value="Clp_ATPase_C"/>
</dbReference>
<evidence type="ECO:0000256" key="4">
    <source>
        <dbReference type="ARBA" id="ARBA00023186"/>
    </source>
</evidence>
<keyword evidence="3 7" id="KW-0067">ATP-binding</keyword>
<dbReference type="SUPFAM" id="SSF52540">
    <property type="entry name" value="P-loop containing nucleoside triphosphate hydrolases"/>
    <property type="match status" value="1"/>
</dbReference>
<dbReference type="Pfam" id="PF10431">
    <property type="entry name" value="ClpB_D2-small"/>
    <property type="match status" value="1"/>
</dbReference>
<gene>
    <name evidence="7" type="primary">clpA_1</name>
    <name evidence="7" type="ORF">AAX28_00991</name>
</gene>
<keyword evidence="7" id="KW-0645">Protease</keyword>
<comment type="caution">
    <text evidence="7">The sequence shown here is derived from an EMBL/GenBank/DDBJ whole genome shotgun (WGS) entry which is preliminary data.</text>
</comment>
<proteinExistence type="predicted"/>
<keyword evidence="8" id="KW-1185">Reference proteome</keyword>
<dbReference type="InterPro" id="IPR003959">
    <property type="entry name" value="ATPase_AAA_core"/>
</dbReference>
<evidence type="ECO:0000256" key="2">
    <source>
        <dbReference type="ARBA" id="ARBA00022741"/>
    </source>
</evidence>
<evidence type="ECO:0000256" key="3">
    <source>
        <dbReference type="ARBA" id="ARBA00022840"/>
    </source>
</evidence>
<evidence type="ECO:0000259" key="6">
    <source>
        <dbReference type="SMART" id="SM01086"/>
    </source>
</evidence>
<name>A0ABX2YF70_9BACT</name>
<organism evidence="7 8">
    <name type="scientific">Arcobacter porcinus</name>
    <dbReference type="NCBI Taxonomy" id="1935204"/>
    <lineage>
        <taxon>Bacteria</taxon>
        <taxon>Pseudomonadati</taxon>
        <taxon>Campylobacterota</taxon>
        <taxon>Epsilonproteobacteria</taxon>
        <taxon>Campylobacterales</taxon>
        <taxon>Arcobacteraceae</taxon>
        <taxon>Arcobacter</taxon>
    </lineage>
</organism>
<evidence type="ECO:0000259" key="5">
    <source>
        <dbReference type="SMART" id="SM00382"/>
    </source>
</evidence>
<keyword evidence="4" id="KW-0143">Chaperone</keyword>
<feature type="domain" description="Clp ATPase C-terminal" evidence="6">
    <location>
        <begin position="217"/>
        <end position="308"/>
    </location>
</feature>
<reference evidence="7 8" key="1">
    <citation type="submission" date="2015-05" db="EMBL/GenBank/DDBJ databases">
        <authorList>
            <person name="Rovetto F."/>
            <person name="Cocolin L."/>
            <person name="Illeghems K."/>
            <person name="Van Nieuwerburgh F."/>
            <person name="Houf K."/>
        </authorList>
    </citation>
    <scope>NUCLEOTIDE SEQUENCE [LARGE SCALE GENOMIC DNA]</scope>
    <source>
        <strain evidence="7 8">117434</strain>
    </source>
</reference>
<dbReference type="Gene3D" id="3.40.50.300">
    <property type="entry name" value="P-loop containing nucleotide triphosphate hydrolases"/>
    <property type="match status" value="1"/>
</dbReference>
<dbReference type="GO" id="GO:0006508">
    <property type="term" value="P:proteolysis"/>
    <property type="evidence" value="ECO:0007669"/>
    <property type="project" value="UniProtKB-KW"/>
</dbReference>
<dbReference type="SMART" id="SM00382">
    <property type="entry name" value="AAA"/>
    <property type="match status" value="1"/>
</dbReference>
<protein>
    <recommendedName>
        <fullName evidence="1">Chaperone protein ClpB</fullName>
    </recommendedName>
</protein>